<dbReference type="EnsemblMetazoa" id="CJA00483a.1">
    <property type="protein sequence ID" value="CJA00483a.1"/>
    <property type="gene ID" value="WBGene00119687"/>
</dbReference>
<accession>A0A8R1HG87</accession>
<protein>
    <submittedName>
        <fullName evidence="2">ERAP1_C domain-containing protein</fullName>
    </submittedName>
</protein>
<reference evidence="3" key="1">
    <citation type="submission" date="2010-08" db="EMBL/GenBank/DDBJ databases">
        <authorList>
            <consortium name="Caenorhabditis japonica Sequencing Consortium"/>
            <person name="Wilson R.K."/>
        </authorList>
    </citation>
    <scope>NUCLEOTIDE SEQUENCE [LARGE SCALE GENOMIC DNA]</scope>
    <source>
        <strain evidence="3">DF5081</strain>
    </source>
</reference>
<dbReference type="AlphaFoldDB" id="A0A8R1HG87"/>
<evidence type="ECO:0000313" key="2">
    <source>
        <dbReference type="EnsemblMetazoa" id="CJA00483a.1"/>
    </source>
</evidence>
<evidence type="ECO:0000259" key="1">
    <source>
        <dbReference type="Pfam" id="PF11838"/>
    </source>
</evidence>
<sequence length="289" mass="33577">MTMRATTAPRDPCGERPKLALIRSNHILAVFKEYLSFVIGIPFDRIQTSGFYANLDHDVNAYNTREIIVNRACLISYEPCVKLAKELFAELKTSCSAEHQLLSDIECNQVPIYMRQYIYAAAIEHGDQHDFEFLLRKWEKEHYMLERDRIWYGMCGTNVRNNSDTMWMALLKNRARESFKHRAIQCSKKLTHESLLMDLLMDNKQLMDEMEFEDAYYMLTLAIRQLSTTEQIARLDTFLKSLGPPGKRWAGQRAQTLNRMHWKNTTAADVAGNASLAIAEMRRMHVVVL</sequence>
<keyword evidence="3" id="KW-1185">Reference proteome</keyword>
<dbReference type="Pfam" id="PF11838">
    <property type="entry name" value="ERAP1_C"/>
    <property type="match status" value="1"/>
</dbReference>
<proteinExistence type="predicted"/>
<dbReference type="Gene3D" id="1.25.50.20">
    <property type="match status" value="1"/>
</dbReference>
<feature type="domain" description="ERAP1-like C-terminal" evidence="1">
    <location>
        <begin position="56"/>
        <end position="246"/>
    </location>
</feature>
<reference evidence="2" key="2">
    <citation type="submission" date="2022-06" db="UniProtKB">
        <authorList>
            <consortium name="EnsemblMetazoa"/>
        </authorList>
    </citation>
    <scope>IDENTIFICATION</scope>
    <source>
        <strain evidence="2">DF5081</strain>
    </source>
</reference>
<evidence type="ECO:0000313" key="3">
    <source>
        <dbReference type="Proteomes" id="UP000005237"/>
    </source>
</evidence>
<dbReference type="Proteomes" id="UP000005237">
    <property type="component" value="Unassembled WGS sequence"/>
</dbReference>
<dbReference type="InterPro" id="IPR024571">
    <property type="entry name" value="ERAP1-like_C_dom"/>
</dbReference>
<organism evidence="2 3">
    <name type="scientific">Caenorhabditis japonica</name>
    <dbReference type="NCBI Taxonomy" id="281687"/>
    <lineage>
        <taxon>Eukaryota</taxon>
        <taxon>Metazoa</taxon>
        <taxon>Ecdysozoa</taxon>
        <taxon>Nematoda</taxon>
        <taxon>Chromadorea</taxon>
        <taxon>Rhabditida</taxon>
        <taxon>Rhabditina</taxon>
        <taxon>Rhabditomorpha</taxon>
        <taxon>Rhabditoidea</taxon>
        <taxon>Rhabditidae</taxon>
        <taxon>Peloderinae</taxon>
        <taxon>Caenorhabditis</taxon>
    </lineage>
</organism>
<name>A0A8R1HG87_CAEJA</name>